<dbReference type="AlphaFoldDB" id="A0A179D1K1"/>
<name>A0A179D1K1_BIBTR</name>
<feature type="chain" id="PRO_5008100230" description="Periplasmic lipoprotein" evidence="1">
    <location>
        <begin position="24"/>
        <end position="116"/>
    </location>
</feature>
<dbReference type="Pfam" id="PF07233">
    <property type="entry name" value="DUF1425"/>
    <property type="match status" value="1"/>
</dbReference>
<gene>
    <name evidence="2" type="ORF">F480_03980</name>
</gene>
<evidence type="ECO:0000313" key="3">
    <source>
        <dbReference type="Proteomes" id="UP000078358"/>
    </source>
</evidence>
<protein>
    <recommendedName>
        <fullName evidence="4">Periplasmic lipoprotein</fullName>
    </recommendedName>
</protein>
<sequence length="116" mass="13371">MKKLILCCWAILLAGCGSNPVSYLPSGTKPIVNVEADINEKLSIKAENSYLQVSNLTAQHLHLRYKLFWYDVDGVTQIADEQWQKLWLEALQTRQIPLSKPNDESVNYRFYLKNND</sequence>
<dbReference type="Gene3D" id="2.60.40.3230">
    <property type="match status" value="1"/>
</dbReference>
<dbReference type="InterPro" id="IPR038483">
    <property type="entry name" value="YcfL-like_sf"/>
</dbReference>
<dbReference type="EMBL" id="JACI01000001">
    <property type="protein sequence ID" value="OAQ15688.1"/>
    <property type="molecule type" value="Genomic_DNA"/>
</dbReference>
<dbReference type="RefSeq" id="WP_015431905.1">
    <property type="nucleotide sequence ID" value="NZ_JACI01000001.1"/>
</dbReference>
<organism evidence="2 3">
    <name type="scientific">Bibersteinia trehalosi Y31</name>
    <dbReference type="NCBI Taxonomy" id="1261658"/>
    <lineage>
        <taxon>Bacteria</taxon>
        <taxon>Pseudomonadati</taxon>
        <taxon>Pseudomonadota</taxon>
        <taxon>Gammaproteobacteria</taxon>
        <taxon>Pasteurellales</taxon>
        <taxon>Pasteurellaceae</taxon>
        <taxon>Bibersteinia</taxon>
    </lineage>
</organism>
<dbReference type="InterPro" id="IPR010824">
    <property type="entry name" value="DUF1425"/>
</dbReference>
<evidence type="ECO:0008006" key="4">
    <source>
        <dbReference type="Google" id="ProtNLM"/>
    </source>
</evidence>
<evidence type="ECO:0000256" key="1">
    <source>
        <dbReference type="SAM" id="SignalP"/>
    </source>
</evidence>
<evidence type="ECO:0000313" key="2">
    <source>
        <dbReference type="EMBL" id="OAQ15688.1"/>
    </source>
</evidence>
<keyword evidence="1" id="KW-0732">Signal</keyword>
<reference evidence="2 3" key="1">
    <citation type="submission" date="2014-01" db="EMBL/GenBank/DDBJ databases">
        <authorList>
            <person name="Zuccon D."/>
        </authorList>
    </citation>
    <scope>NUCLEOTIDE SEQUENCE [LARGE SCALE GENOMIC DNA]</scope>
    <source>
        <strain evidence="2 3">Y31</strain>
    </source>
</reference>
<comment type="caution">
    <text evidence="2">The sequence shown here is derived from an EMBL/GenBank/DDBJ whole genome shotgun (WGS) entry which is preliminary data.</text>
</comment>
<dbReference type="PATRIC" id="fig|1261658.3.peg.806"/>
<accession>A0A179D1K1</accession>
<dbReference type="Proteomes" id="UP000078358">
    <property type="component" value="Unassembled WGS sequence"/>
</dbReference>
<proteinExistence type="predicted"/>
<dbReference type="CDD" id="cd09030">
    <property type="entry name" value="DUF1425"/>
    <property type="match status" value="1"/>
</dbReference>
<feature type="signal peptide" evidence="1">
    <location>
        <begin position="1"/>
        <end position="23"/>
    </location>
</feature>